<name>A0ACA9LUQ1_9GLOM</name>
<keyword evidence="2" id="KW-1185">Reference proteome</keyword>
<feature type="non-terminal residue" evidence="1">
    <location>
        <position position="107"/>
    </location>
</feature>
<dbReference type="Proteomes" id="UP000789525">
    <property type="component" value="Unassembled WGS sequence"/>
</dbReference>
<protein>
    <submittedName>
        <fullName evidence="1">16012_t:CDS:1</fullName>
    </submittedName>
</protein>
<comment type="caution">
    <text evidence="1">The sequence shown here is derived from an EMBL/GenBank/DDBJ whole genome shotgun (WGS) entry which is preliminary data.</text>
</comment>
<gene>
    <name evidence="1" type="ORF">ACOLOM_LOCUS4903</name>
</gene>
<proteinExistence type="predicted"/>
<evidence type="ECO:0000313" key="2">
    <source>
        <dbReference type="Proteomes" id="UP000789525"/>
    </source>
</evidence>
<organism evidence="1 2">
    <name type="scientific">Acaulospora colombiana</name>
    <dbReference type="NCBI Taxonomy" id="27376"/>
    <lineage>
        <taxon>Eukaryota</taxon>
        <taxon>Fungi</taxon>
        <taxon>Fungi incertae sedis</taxon>
        <taxon>Mucoromycota</taxon>
        <taxon>Glomeromycotina</taxon>
        <taxon>Glomeromycetes</taxon>
        <taxon>Diversisporales</taxon>
        <taxon>Acaulosporaceae</taxon>
        <taxon>Acaulospora</taxon>
    </lineage>
</organism>
<accession>A0ACA9LUQ1</accession>
<reference evidence="1" key="1">
    <citation type="submission" date="2021-06" db="EMBL/GenBank/DDBJ databases">
        <authorList>
            <person name="Kallberg Y."/>
            <person name="Tangrot J."/>
            <person name="Rosling A."/>
        </authorList>
    </citation>
    <scope>NUCLEOTIDE SEQUENCE</scope>
    <source>
        <strain evidence="1">CL356</strain>
    </source>
</reference>
<dbReference type="EMBL" id="CAJVPT010008477">
    <property type="protein sequence ID" value="CAG8552321.1"/>
    <property type="molecule type" value="Genomic_DNA"/>
</dbReference>
<evidence type="ECO:0000313" key="1">
    <source>
        <dbReference type="EMBL" id="CAG8552321.1"/>
    </source>
</evidence>
<sequence>MPTRIGHIVRPDLPNRYSKQIALCTPWNSVPQSGKSKFNGFGIFTAVVNFSTPSHGKRNIYVVLTLIGAVQHLIPDNPNSLKNVGQTSSPCLTCLSKCLTNKASCGP</sequence>